<organism evidence="9 10">
    <name type="scientific">Zingiber officinale</name>
    <name type="common">Ginger</name>
    <name type="synonym">Amomum zingiber</name>
    <dbReference type="NCBI Taxonomy" id="94328"/>
    <lineage>
        <taxon>Eukaryota</taxon>
        <taxon>Viridiplantae</taxon>
        <taxon>Streptophyta</taxon>
        <taxon>Embryophyta</taxon>
        <taxon>Tracheophyta</taxon>
        <taxon>Spermatophyta</taxon>
        <taxon>Magnoliopsida</taxon>
        <taxon>Liliopsida</taxon>
        <taxon>Zingiberales</taxon>
        <taxon>Zingiberaceae</taxon>
        <taxon>Zingiber</taxon>
    </lineage>
</organism>
<evidence type="ECO:0000256" key="5">
    <source>
        <dbReference type="ARBA" id="ARBA00023125"/>
    </source>
</evidence>
<sequence length="898" mass="101956">MEAAAPVVVVDAAGTTEVEGEESEVFSPSDVEYISYGGEHHLPLIMGLVDQELSEPYSIFTYRYFVYLWPNLTFLAFHRGRCVGTVVSKIGEHRNTFRGYIAMLVVIKPYRGRGIGELEMKVVRTLVVRLKRMSLMEVVRNIVIKGARLVAPSCLCDLSMRLVYVDYNRDSENIDIAFCWDKQDGGCGVARANLWLKRMSTMEVVRKDLVGFIKGLKAGKGAYQTLASSIRHLADTNANAANLQKIDGLSRNSCRLVAISSPLSSQRLLKPVLAHYRHRLQRNFPERPTLKHGRNNQMSTPHFSTQDSAANPSLGEIQPSQNNTNDAIQSIDVQQPETIEVEDESPYASKKRKRTSKAWADFKEVTLPNGQQRHLKGCMKKKITEQGQNNITLSTTIVESETVNAVHNFKYSHGKIREILSHMIIVHELSFLFSEYEIFNLLKRTATPYYQKISRATVKKDCIVSYEIEKKKVMTSLKDVSRVSVTTDLWKSDQKVSYMVVTCHFVDSSWNLQMRNLNFLDVPPPHNGVSICDVLNKCLVEWGIENKVWLVTVDNASYNDVAMGYLKLKILFSMCVSVKHIAASETRVNIFSEISKQLKLSSKKLVLDCCTRWNATFCMLSAALEFKDIFPRYAARDVAYTFLPSEDDWKKVNVVCSFLEEFNEVTHLISGSEYPTSNLFLTEFYTIKKLLNQASSDEGKSLLNATFCMLSAALEFKDIFPRYAARDVAYTFLPSEDDWKKVSVVCSFLEEFNEVTHLISGSEYPTSNLFLTEFYTIKKLLNQASSDEGSFMAAMANKMKTKFDKYWGDSNLLISIAAVLDPRNKMKLIEWCFLEIYSPNDAMEHISTVHETLRMLYNEYVEAHKTTVGSSNVQDETQRESFIGRTNLNGRGKGKVRA</sequence>
<dbReference type="AlphaFoldDB" id="A0A8J5FPK9"/>
<dbReference type="InterPro" id="IPR016181">
    <property type="entry name" value="Acyl_CoA_acyltransferase"/>
</dbReference>
<feature type="compositionally biased region" description="Polar residues" evidence="7">
    <location>
        <begin position="295"/>
        <end position="308"/>
    </location>
</feature>
<evidence type="ECO:0000313" key="9">
    <source>
        <dbReference type="EMBL" id="KAG6488203.1"/>
    </source>
</evidence>
<comment type="subcellular location">
    <subcellularLocation>
        <location evidence="1">Nucleus</location>
    </subcellularLocation>
</comment>
<accession>A0A8J5FPK9</accession>
<dbReference type="Pfam" id="PF00583">
    <property type="entry name" value="Acetyltransf_1"/>
    <property type="match status" value="1"/>
</dbReference>
<dbReference type="Pfam" id="PF14372">
    <property type="entry name" value="hAT-like_RNase-H"/>
    <property type="match status" value="1"/>
</dbReference>
<evidence type="ECO:0000256" key="7">
    <source>
        <dbReference type="SAM" id="MobiDB-lite"/>
    </source>
</evidence>
<dbReference type="InterPro" id="IPR025525">
    <property type="entry name" value="hAT-like_transposase_RNase-H"/>
</dbReference>
<evidence type="ECO:0000256" key="4">
    <source>
        <dbReference type="ARBA" id="ARBA00022833"/>
    </source>
</evidence>
<protein>
    <recommendedName>
        <fullName evidence="8">N-acetyltransferase domain-containing protein</fullName>
    </recommendedName>
</protein>
<evidence type="ECO:0000256" key="3">
    <source>
        <dbReference type="ARBA" id="ARBA00022771"/>
    </source>
</evidence>
<evidence type="ECO:0000259" key="8">
    <source>
        <dbReference type="PROSITE" id="PS51186"/>
    </source>
</evidence>
<dbReference type="PANTHER" id="PTHR46481">
    <property type="entry name" value="ZINC FINGER BED DOMAIN-CONTAINING PROTEIN 4"/>
    <property type="match status" value="1"/>
</dbReference>
<evidence type="ECO:0000256" key="1">
    <source>
        <dbReference type="ARBA" id="ARBA00004123"/>
    </source>
</evidence>
<keyword evidence="3" id="KW-0863">Zinc-finger</keyword>
<dbReference type="SUPFAM" id="SSF55729">
    <property type="entry name" value="Acyl-CoA N-acyltransferases (Nat)"/>
    <property type="match status" value="1"/>
</dbReference>
<dbReference type="GO" id="GO:0003677">
    <property type="term" value="F:DNA binding"/>
    <property type="evidence" value="ECO:0007669"/>
    <property type="project" value="UniProtKB-KW"/>
</dbReference>
<proteinExistence type="predicted"/>
<keyword evidence="10" id="KW-1185">Reference proteome</keyword>
<evidence type="ECO:0000313" key="10">
    <source>
        <dbReference type="Proteomes" id="UP000734854"/>
    </source>
</evidence>
<feature type="region of interest" description="Disordered" evidence="7">
    <location>
        <begin position="286"/>
        <end position="308"/>
    </location>
</feature>
<reference evidence="9 10" key="1">
    <citation type="submission" date="2020-08" db="EMBL/GenBank/DDBJ databases">
        <title>Plant Genome Project.</title>
        <authorList>
            <person name="Zhang R.-G."/>
        </authorList>
    </citation>
    <scope>NUCLEOTIDE SEQUENCE [LARGE SCALE GENOMIC DNA]</scope>
    <source>
        <tissue evidence="9">Rhizome</tissue>
    </source>
</reference>
<dbReference type="Gene3D" id="3.40.630.30">
    <property type="match status" value="1"/>
</dbReference>
<dbReference type="Proteomes" id="UP000734854">
    <property type="component" value="Unassembled WGS sequence"/>
</dbReference>
<dbReference type="InterPro" id="IPR000182">
    <property type="entry name" value="GNAT_dom"/>
</dbReference>
<keyword evidence="5" id="KW-0238">DNA-binding</keyword>
<dbReference type="GO" id="GO:0008270">
    <property type="term" value="F:zinc ion binding"/>
    <property type="evidence" value="ECO:0007669"/>
    <property type="project" value="UniProtKB-KW"/>
</dbReference>
<name>A0A8J5FPK9_ZINOF</name>
<evidence type="ECO:0000256" key="2">
    <source>
        <dbReference type="ARBA" id="ARBA00022723"/>
    </source>
</evidence>
<dbReference type="GO" id="GO:0005634">
    <property type="term" value="C:nucleus"/>
    <property type="evidence" value="ECO:0007669"/>
    <property type="project" value="UniProtKB-SubCell"/>
</dbReference>
<evidence type="ECO:0000256" key="6">
    <source>
        <dbReference type="ARBA" id="ARBA00023242"/>
    </source>
</evidence>
<dbReference type="InterPro" id="IPR052035">
    <property type="entry name" value="ZnF_BED_domain_contain"/>
</dbReference>
<comment type="caution">
    <text evidence="9">The sequence shown here is derived from an EMBL/GenBank/DDBJ whole genome shotgun (WGS) entry which is preliminary data.</text>
</comment>
<keyword evidence="2" id="KW-0479">Metal-binding</keyword>
<feature type="domain" description="N-acetyltransferase" evidence="8">
    <location>
        <begin position="32"/>
        <end position="185"/>
    </location>
</feature>
<dbReference type="PROSITE" id="PS51186">
    <property type="entry name" value="GNAT"/>
    <property type="match status" value="1"/>
</dbReference>
<gene>
    <name evidence="9" type="ORF">ZIOFF_056962</name>
</gene>
<dbReference type="SUPFAM" id="SSF53098">
    <property type="entry name" value="Ribonuclease H-like"/>
    <property type="match status" value="2"/>
</dbReference>
<keyword evidence="4" id="KW-0862">Zinc</keyword>
<dbReference type="InterPro" id="IPR012337">
    <property type="entry name" value="RNaseH-like_sf"/>
</dbReference>
<keyword evidence="6" id="KW-0539">Nucleus</keyword>
<dbReference type="GO" id="GO:0016747">
    <property type="term" value="F:acyltransferase activity, transferring groups other than amino-acyl groups"/>
    <property type="evidence" value="ECO:0007669"/>
    <property type="project" value="InterPro"/>
</dbReference>
<dbReference type="CDD" id="cd04301">
    <property type="entry name" value="NAT_SF"/>
    <property type="match status" value="1"/>
</dbReference>
<dbReference type="PANTHER" id="PTHR46481:SF10">
    <property type="entry name" value="ZINC FINGER BED DOMAIN-CONTAINING PROTEIN 39"/>
    <property type="match status" value="1"/>
</dbReference>
<dbReference type="EMBL" id="JACMSC010000015">
    <property type="protein sequence ID" value="KAG6488203.1"/>
    <property type="molecule type" value="Genomic_DNA"/>
</dbReference>